<keyword evidence="4" id="KW-1185">Reference proteome</keyword>
<keyword evidence="1" id="KW-1133">Transmembrane helix</keyword>
<feature type="domain" description="NERD" evidence="2">
    <location>
        <begin position="60"/>
        <end position="159"/>
    </location>
</feature>
<keyword evidence="1" id="KW-0472">Membrane</keyword>
<comment type="caution">
    <text evidence="3">The sequence shown here is derived from an EMBL/GenBank/DDBJ whole genome shotgun (WGS) entry which is preliminary data.</text>
</comment>
<dbReference type="PROSITE" id="PS50965">
    <property type="entry name" value="NERD"/>
    <property type="match status" value="1"/>
</dbReference>
<sequence>MFDLAAITGMLPTFWAGIAYVILSNRGAIAVGAGLVAVLAMVYFLWQFKRAFQAARTARLGFLGECAVAEALQPLVAQGWRVFHDVPMTGDIGKAFNIDHVAVGPGGVWAIETKTRSKVKKVRGKVNTVRVEGETVVMPDGRKEAFLKQARRQARALQVDCNENAAPVKFVEPLVVMPGWSVVYPSMESSRSIREPRETAAYLARQEVRLSESEIDRIAAHLEKKCRVLMFDEEKKSEVK</sequence>
<keyword evidence="1" id="KW-0812">Transmembrane</keyword>
<dbReference type="InterPro" id="IPR011528">
    <property type="entry name" value="NERD"/>
</dbReference>
<organism evidence="3 4">
    <name type="scientific">Haloferula sargassicola</name>
    <dbReference type="NCBI Taxonomy" id="490096"/>
    <lineage>
        <taxon>Bacteria</taxon>
        <taxon>Pseudomonadati</taxon>
        <taxon>Verrucomicrobiota</taxon>
        <taxon>Verrucomicrobiia</taxon>
        <taxon>Verrucomicrobiales</taxon>
        <taxon>Verrucomicrobiaceae</taxon>
        <taxon>Haloferula</taxon>
    </lineage>
</organism>
<protein>
    <recommendedName>
        <fullName evidence="2">NERD domain-containing protein</fullName>
    </recommendedName>
</protein>
<dbReference type="EMBL" id="BAABRI010000014">
    <property type="protein sequence ID" value="GAA5483463.1"/>
    <property type="molecule type" value="Genomic_DNA"/>
</dbReference>
<name>A0ABP9UPH5_9BACT</name>
<evidence type="ECO:0000256" key="1">
    <source>
        <dbReference type="SAM" id="Phobius"/>
    </source>
</evidence>
<proteinExistence type="predicted"/>
<accession>A0ABP9UPH5</accession>
<feature type="transmembrane region" description="Helical" evidence="1">
    <location>
        <begin position="29"/>
        <end position="46"/>
    </location>
</feature>
<evidence type="ECO:0000259" key="2">
    <source>
        <dbReference type="PROSITE" id="PS50965"/>
    </source>
</evidence>
<evidence type="ECO:0000313" key="3">
    <source>
        <dbReference type="EMBL" id="GAA5483463.1"/>
    </source>
</evidence>
<evidence type="ECO:0000313" key="4">
    <source>
        <dbReference type="Proteomes" id="UP001476282"/>
    </source>
</evidence>
<dbReference type="Proteomes" id="UP001476282">
    <property type="component" value="Unassembled WGS sequence"/>
</dbReference>
<dbReference type="Pfam" id="PF08378">
    <property type="entry name" value="NERD"/>
    <property type="match status" value="1"/>
</dbReference>
<reference evidence="3 4" key="1">
    <citation type="submission" date="2024-02" db="EMBL/GenBank/DDBJ databases">
        <title>Haloferula sargassicola NBRC 104335.</title>
        <authorList>
            <person name="Ichikawa N."/>
            <person name="Katano-Makiyama Y."/>
            <person name="Hidaka K."/>
        </authorList>
    </citation>
    <scope>NUCLEOTIDE SEQUENCE [LARGE SCALE GENOMIC DNA]</scope>
    <source>
        <strain evidence="3 4">NBRC 104335</strain>
    </source>
</reference>
<gene>
    <name evidence="3" type="ORF">Hsar01_02696</name>
</gene>